<feature type="transmembrane region" description="Helical" evidence="1">
    <location>
        <begin position="49"/>
        <end position="72"/>
    </location>
</feature>
<keyword evidence="1" id="KW-0472">Membrane</keyword>
<dbReference type="Pfam" id="PF17647">
    <property type="entry name" value="DUF5518"/>
    <property type="match status" value="1"/>
</dbReference>
<sequence length="116" mass="11590">MATDNTYVNAVVGAAVTVCLSFLGVSALLGGATAGYLERRDGGRVGALAGLFDAIPMAGAVLLLGGFLFAFLGFGDAFAGGIAILLLVVLFVAVSTIALSTVGGVLGVYLAEEFRD</sequence>
<keyword evidence="1" id="KW-0812">Transmembrane</keyword>
<protein>
    <submittedName>
        <fullName evidence="2">DUF5518 domain-containing protein</fullName>
    </submittedName>
</protein>
<comment type="caution">
    <text evidence="2">The sequence shown here is derived from an EMBL/GenBank/DDBJ whole genome shotgun (WGS) entry which is preliminary data.</text>
</comment>
<proteinExistence type="predicted"/>
<feature type="transmembrane region" description="Helical" evidence="1">
    <location>
        <begin position="78"/>
        <end position="111"/>
    </location>
</feature>
<keyword evidence="3" id="KW-1185">Reference proteome</keyword>
<name>A0ABD6B8C8_9EURY</name>
<evidence type="ECO:0000256" key="1">
    <source>
        <dbReference type="SAM" id="Phobius"/>
    </source>
</evidence>
<organism evidence="2 3">
    <name type="scientific">Halolamina salina</name>
    <dbReference type="NCBI Taxonomy" id="1220023"/>
    <lineage>
        <taxon>Archaea</taxon>
        <taxon>Methanobacteriati</taxon>
        <taxon>Methanobacteriota</taxon>
        <taxon>Stenosarchaea group</taxon>
        <taxon>Halobacteria</taxon>
        <taxon>Halobacteriales</taxon>
        <taxon>Haloferacaceae</taxon>
    </lineage>
</organism>
<accession>A0ABD6B8C8</accession>
<feature type="transmembrane region" description="Helical" evidence="1">
    <location>
        <begin position="12"/>
        <end position="37"/>
    </location>
</feature>
<reference evidence="2 3" key="1">
    <citation type="journal article" date="2019" name="Int. J. Syst. Evol. Microbiol.">
        <title>The Global Catalogue of Microorganisms (GCM) 10K type strain sequencing project: providing services to taxonomists for standard genome sequencing and annotation.</title>
        <authorList>
            <consortium name="The Broad Institute Genomics Platform"/>
            <consortium name="The Broad Institute Genome Sequencing Center for Infectious Disease"/>
            <person name="Wu L."/>
            <person name="Ma J."/>
        </authorList>
    </citation>
    <scope>NUCLEOTIDE SEQUENCE [LARGE SCALE GENOMIC DNA]</scope>
    <source>
        <strain evidence="2 3">CGMCC 1.12285</strain>
    </source>
</reference>
<dbReference type="RefSeq" id="WP_379818853.1">
    <property type="nucleotide sequence ID" value="NZ_JBHUDH010000166.1"/>
</dbReference>
<dbReference type="AlphaFoldDB" id="A0ABD6B8C8"/>
<dbReference type="InterPro" id="IPR040493">
    <property type="entry name" value="DUF5518"/>
</dbReference>
<evidence type="ECO:0000313" key="3">
    <source>
        <dbReference type="Proteomes" id="UP001597111"/>
    </source>
</evidence>
<keyword evidence="1" id="KW-1133">Transmembrane helix</keyword>
<gene>
    <name evidence="2" type="ORF">ACFR9S_13230</name>
</gene>
<dbReference type="Proteomes" id="UP001597111">
    <property type="component" value="Unassembled WGS sequence"/>
</dbReference>
<evidence type="ECO:0000313" key="2">
    <source>
        <dbReference type="EMBL" id="MFD1527241.1"/>
    </source>
</evidence>
<dbReference type="EMBL" id="JBHUDH010000166">
    <property type="protein sequence ID" value="MFD1527241.1"/>
    <property type="molecule type" value="Genomic_DNA"/>
</dbReference>